<gene>
    <name evidence="1" type="ORF">Lmac_1985</name>
</gene>
<accession>A0A0W0VZM2</accession>
<dbReference type="Proteomes" id="UP000054908">
    <property type="component" value="Unassembled WGS sequence"/>
</dbReference>
<evidence type="ECO:0000313" key="1">
    <source>
        <dbReference type="EMBL" id="KTD25621.1"/>
    </source>
</evidence>
<reference evidence="1 2" key="1">
    <citation type="submission" date="2015-11" db="EMBL/GenBank/DDBJ databases">
        <title>Genomic analysis of 38 Legionella species identifies large and diverse effector repertoires.</title>
        <authorList>
            <person name="Burstein D."/>
            <person name="Amaro F."/>
            <person name="Zusman T."/>
            <person name="Lifshitz Z."/>
            <person name="Cohen O."/>
            <person name="Gilbert J.A."/>
            <person name="Pupko T."/>
            <person name="Shuman H.A."/>
            <person name="Segal G."/>
        </authorList>
    </citation>
    <scope>NUCLEOTIDE SEQUENCE [LARGE SCALE GENOMIC DNA]</scope>
    <source>
        <strain evidence="1 2">PX-1-G2-E2</strain>
    </source>
</reference>
<organism evidence="1 2">
    <name type="scientific">Legionella maceachernii</name>
    <dbReference type="NCBI Taxonomy" id="466"/>
    <lineage>
        <taxon>Bacteria</taxon>
        <taxon>Pseudomonadati</taxon>
        <taxon>Pseudomonadota</taxon>
        <taxon>Gammaproteobacteria</taxon>
        <taxon>Legionellales</taxon>
        <taxon>Legionellaceae</taxon>
        <taxon>Legionella</taxon>
    </lineage>
</organism>
<dbReference type="AlphaFoldDB" id="A0A0W0VZM2"/>
<name>A0A0W0VZM2_9GAMM</name>
<keyword evidence="2" id="KW-1185">Reference proteome</keyword>
<evidence type="ECO:0000313" key="2">
    <source>
        <dbReference type="Proteomes" id="UP000054908"/>
    </source>
</evidence>
<dbReference type="EMBL" id="LNYL01000044">
    <property type="protein sequence ID" value="KTD25621.1"/>
    <property type="molecule type" value="Genomic_DNA"/>
</dbReference>
<comment type="caution">
    <text evidence="1">The sequence shown here is derived from an EMBL/GenBank/DDBJ whole genome shotgun (WGS) entry which is preliminary data.</text>
</comment>
<proteinExistence type="predicted"/>
<sequence>MVCKAETTHNLIRERNKFNVKTTGELLDIERVEGISKRLLEKRFTESNSLVAYRMDRVKHFLESSESRASSCYFLAKNGQVLSVTPSGIFAGL</sequence>
<protein>
    <submittedName>
        <fullName evidence="1">Uncharacterized protein</fullName>
    </submittedName>
</protein>